<dbReference type="PANTHER" id="PTHR33514">
    <property type="entry name" value="PROTEIN ABCI12, CHLOROPLASTIC"/>
    <property type="match status" value="1"/>
</dbReference>
<dbReference type="PANTHER" id="PTHR33514:SF1">
    <property type="entry name" value="ABC TRANSPORTER PERMEASE"/>
    <property type="match status" value="1"/>
</dbReference>
<evidence type="ECO:0000313" key="6">
    <source>
        <dbReference type="EMBL" id="MFC5402603.1"/>
    </source>
</evidence>
<keyword evidence="2 5" id="KW-0812">Transmembrane</keyword>
<keyword evidence="7" id="KW-1185">Reference proteome</keyword>
<protein>
    <submittedName>
        <fullName evidence="6">Energy-coupling factor transporter transmembrane component T family protein</fullName>
    </submittedName>
</protein>
<feature type="transmembrane region" description="Helical" evidence="5">
    <location>
        <begin position="112"/>
        <end position="135"/>
    </location>
</feature>
<accession>A0ABW0HQB6</accession>
<evidence type="ECO:0000256" key="5">
    <source>
        <dbReference type="SAM" id="Phobius"/>
    </source>
</evidence>
<evidence type="ECO:0000256" key="4">
    <source>
        <dbReference type="ARBA" id="ARBA00023136"/>
    </source>
</evidence>
<comment type="caution">
    <text evidence="6">The sequence shown here is derived from an EMBL/GenBank/DDBJ whole genome shotgun (WGS) entry which is preliminary data.</text>
</comment>
<feature type="transmembrane region" description="Helical" evidence="5">
    <location>
        <begin position="22"/>
        <end position="52"/>
    </location>
</feature>
<comment type="subcellular location">
    <subcellularLocation>
        <location evidence="1">Membrane</location>
        <topology evidence="1">Multi-pass membrane protein</topology>
    </subcellularLocation>
</comment>
<feature type="transmembrane region" description="Helical" evidence="5">
    <location>
        <begin position="64"/>
        <end position="83"/>
    </location>
</feature>
<proteinExistence type="predicted"/>
<dbReference type="InterPro" id="IPR003339">
    <property type="entry name" value="ABC/ECF_trnsptr_transmembrane"/>
</dbReference>
<dbReference type="EMBL" id="JBHSMI010000013">
    <property type="protein sequence ID" value="MFC5402603.1"/>
    <property type="molecule type" value="Genomic_DNA"/>
</dbReference>
<sequence length="274" mass="31228">MKMLAYTKLDSPVHRLTGATKLLFFALWSAAAMMTFDTRFLIGFAVFGLIMLRISRVRLREYSFLLYVIGVFFLLNHVAIYLFSPQEGVGIYGTKHVLLELPGRYNVTLEQLFYQLNIALKYGAVIPVAFLFVLTTDPGEFAASMNRLKISYKVSYAVSIALRYIPDIQRDFQNISFSAQARGIDISAKEKLGKRLRNVIGILMPLILSSIERIETISAAMELRGFGRHKRRTWYKDRPFVAGDYLTIAFMAVVLAALVWMTIARGSRFYNVFV</sequence>
<organism evidence="6 7">
    <name type="scientific">Cohnella soli</name>
    <dbReference type="NCBI Taxonomy" id="425005"/>
    <lineage>
        <taxon>Bacteria</taxon>
        <taxon>Bacillati</taxon>
        <taxon>Bacillota</taxon>
        <taxon>Bacilli</taxon>
        <taxon>Bacillales</taxon>
        <taxon>Paenibacillaceae</taxon>
        <taxon>Cohnella</taxon>
    </lineage>
</organism>
<keyword evidence="3 5" id="KW-1133">Transmembrane helix</keyword>
<feature type="transmembrane region" description="Helical" evidence="5">
    <location>
        <begin position="240"/>
        <end position="263"/>
    </location>
</feature>
<keyword evidence="4 5" id="KW-0472">Membrane</keyword>
<dbReference type="RefSeq" id="WP_378131199.1">
    <property type="nucleotide sequence ID" value="NZ_JBHSMI010000013.1"/>
</dbReference>
<name>A0ABW0HQB6_9BACL</name>
<dbReference type="CDD" id="cd16914">
    <property type="entry name" value="EcfT"/>
    <property type="match status" value="1"/>
</dbReference>
<reference evidence="7" key="1">
    <citation type="journal article" date="2019" name="Int. J. Syst. Evol. Microbiol.">
        <title>The Global Catalogue of Microorganisms (GCM) 10K type strain sequencing project: providing services to taxonomists for standard genome sequencing and annotation.</title>
        <authorList>
            <consortium name="The Broad Institute Genomics Platform"/>
            <consortium name="The Broad Institute Genome Sequencing Center for Infectious Disease"/>
            <person name="Wu L."/>
            <person name="Ma J."/>
        </authorList>
    </citation>
    <scope>NUCLEOTIDE SEQUENCE [LARGE SCALE GENOMIC DNA]</scope>
    <source>
        <strain evidence="7">CGMCC 1.18575</strain>
    </source>
</reference>
<gene>
    <name evidence="6" type="ORF">ACFPOF_07610</name>
</gene>
<dbReference type="Proteomes" id="UP001596113">
    <property type="component" value="Unassembled WGS sequence"/>
</dbReference>
<evidence type="ECO:0000256" key="2">
    <source>
        <dbReference type="ARBA" id="ARBA00022692"/>
    </source>
</evidence>
<evidence type="ECO:0000313" key="7">
    <source>
        <dbReference type="Proteomes" id="UP001596113"/>
    </source>
</evidence>
<evidence type="ECO:0000256" key="3">
    <source>
        <dbReference type="ARBA" id="ARBA00022989"/>
    </source>
</evidence>
<dbReference type="Pfam" id="PF02361">
    <property type="entry name" value="CbiQ"/>
    <property type="match status" value="1"/>
</dbReference>
<evidence type="ECO:0000256" key="1">
    <source>
        <dbReference type="ARBA" id="ARBA00004141"/>
    </source>
</evidence>